<dbReference type="AlphaFoldDB" id="A0A6J7I634"/>
<dbReference type="PANTHER" id="PTHR34406:SF1">
    <property type="entry name" value="PROTEIN YCEI"/>
    <property type="match status" value="1"/>
</dbReference>
<dbReference type="PANTHER" id="PTHR34406">
    <property type="entry name" value="PROTEIN YCEI"/>
    <property type="match status" value="1"/>
</dbReference>
<evidence type="ECO:0000259" key="1">
    <source>
        <dbReference type="SMART" id="SM00867"/>
    </source>
</evidence>
<dbReference type="Gene3D" id="2.40.128.110">
    <property type="entry name" value="Lipid/polyisoprenoid-binding, YceI-like"/>
    <property type="match status" value="1"/>
</dbReference>
<dbReference type="InterPro" id="IPR036761">
    <property type="entry name" value="TTHA0802/YceI-like_sf"/>
</dbReference>
<dbReference type="SUPFAM" id="SSF101874">
    <property type="entry name" value="YceI-like"/>
    <property type="match status" value="1"/>
</dbReference>
<dbReference type="Pfam" id="PF04264">
    <property type="entry name" value="YceI"/>
    <property type="match status" value="1"/>
</dbReference>
<dbReference type="SMART" id="SM00867">
    <property type="entry name" value="YceI"/>
    <property type="match status" value="1"/>
</dbReference>
<sequence length="186" mass="19495">MTASTETAVQDAITGTWAIDPTHTTIGFSIRHAMIAKVRGNFAEFEGTFVIDGANVGASTASLTIQTASFSTDNADRDGHVKSAEFLDVENFPALTFTSTSVTQAGSTFTVTGDLTIHGVTQSVPVSFELIGTSTDPWGGNRIGFEGAADISREAFGLTWNTALETGGVLISDTVKLVLDVEAVKQ</sequence>
<dbReference type="InterPro" id="IPR007372">
    <property type="entry name" value="Lipid/polyisoprenoid-bd_YceI"/>
</dbReference>
<accession>A0A6J7I634</accession>
<gene>
    <name evidence="2" type="ORF">UFOPK3720_00474</name>
</gene>
<dbReference type="EMBL" id="CAFBNB010000065">
    <property type="protein sequence ID" value="CAB4925957.1"/>
    <property type="molecule type" value="Genomic_DNA"/>
</dbReference>
<feature type="domain" description="Lipid/polyisoprenoid-binding YceI-like" evidence="1">
    <location>
        <begin position="16"/>
        <end position="184"/>
    </location>
</feature>
<reference evidence="2" key="1">
    <citation type="submission" date="2020-05" db="EMBL/GenBank/DDBJ databases">
        <authorList>
            <person name="Chiriac C."/>
            <person name="Salcher M."/>
            <person name="Ghai R."/>
            <person name="Kavagutti S V."/>
        </authorList>
    </citation>
    <scope>NUCLEOTIDE SEQUENCE</scope>
</reference>
<evidence type="ECO:0000313" key="2">
    <source>
        <dbReference type="EMBL" id="CAB4925957.1"/>
    </source>
</evidence>
<organism evidence="2">
    <name type="scientific">freshwater metagenome</name>
    <dbReference type="NCBI Taxonomy" id="449393"/>
    <lineage>
        <taxon>unclassified sequences</taxon>
        <taxon>metagenomes</taxon>
        <taxon>ecological metagenomes</taxon>
    </lineage>
</organism>
<protein>
    <submittedName>
        <fullName evidence="2">Unannotated protein</fullName>
    </submittedName>
</protein>
<proteinExistence type="predicted"/>
<name>A0A6J7I634_9ZZZZ</name>